<dbReference type="EMBL" id="FNAK01000006">
    <property type="protein sequence ID" value="SDE32338.1"/>
    <property type="molecule type" value="Genomic_DNA"/>
</dbReference>
<dbReference type="Proteomes" id="UP000183685">
    <property type="component" value="Unassembled WGS sequence"/>
</dbReference>
<dbReference type="Pfam" id="PF00353">
    <property type="entry name" value="HemolysinCabind"/>
    <property type="match status" value="6"/>
</dbReference>
<dbReference type="STRING" id="637679.GCA_001550055_03328"/>
<dbReference type="PROSITE" id="PS00330">
    <property type="entry name" value="HEMOLYSIN_CALCIUM"/>
    <property type="match status" value="3"/>
</dbReference>
<accession>A0A1G7BZ17</accession>
<dbReference type="GO" id="GO:0005576">
    <property type="term" value="C:extracellular region"/>
    <property type="evidence" value="ECO:0007669"/>
    <property type="project" value="UniProtKB-SubCell"/>
</dbReference>
<evidence type="ECO:0000256" key="2">
    <source>
        <dbReference type="ARBA" id="ARBA00022525"/>
    </source>
</evidence>
<evidence type="ECO:0000256" key="1">
    <source>
        <dbReference type="ARBA" id="ARBA00004613"/>
    </source>
</evidence>
<name>A0A1G7BZ17_9PROT</name>
<comment type="subcellular location">
    <subcellularLocation>
        <location evidence="1">Secreted</location>
    </subcellularLocation>
</comment>
<dbReference type="PANTHER" id="PTHR38340:SF1">
    <property type="entry name" value="S-LAYER PROTEIN"/>
    <property type="match status" value="1"/>
</dbReference>
<dbReference type="RefSeq" id="WP_068307055.1">
    <property type="nucleotide sequence ID" value="NZ_FNAK01000006.1"/>
</dbReference>
<evidence type="ECO:0000313" key="3">
    <source>
        <dbReference type="EMBL" id="SDE32338.1"/>
    </source>
</evidence>
<proteinExistence type="predicted"/>
<dbReference type="SUPFAM" id="SSF51120">
    <property type="entry name" value="beta-Roll"/>
    <property type="match status" value="3"/>
</dbReference>
<sequence length="372" mass="38349">MTSTLRLDYEGTPGGDVLVGGEELSVISGGAGNDVLVGAQGRDRLMGGDGDDILIGGGLRSGNWDVSTDLAESQVIEVAWIEEPHPSFFAEVLVGGNGNDLIFGGSWDDTGDDGEYLYADASAFAELILDGSGELGDGGVDMSGPVGGERFAEGFNNIVWAGEGADTVYGANGFDTIGGGAGDDILYGLGGPDIIYGGDGDDAIYGGNGDPTNFHRLSEGESFTIVQRLFGGEGNDSLIGGDGAELHYGGAGNDKLYGRGGDDTLHGGAGDDWLSGGDGNDTFITGDGADTVYFDFDNSVNTVTDFDVAEDRIVIDNHAWAVLFETGLQNATEETMDGQSGLLIDAEAGALFLVGLTTSDIEDIEVVVFWPD</sequence>
<reference evidence="3 4" key="1">
    <citation type="submission" date="2016-10" db="EMBL/GenBank/DDBJ databases">
        <authorList>
            <person name="de Groot N.N."/>
        </authorList>
    </citation>
    <scope>NUCLEOTIDE SEQUENCE [LARGE SCALE GENOMIC DNA]</scope>
    <source>
        <strain evidence="3 4">CGMCC 1.9109</strain>
    </source>
</reference>
<dbReference type="InterPro" id="IPR018511">
    <property type="entry name" value="Hemolysin-typ_Ca-bd_CS"/>
</dbReference>
<dbReference type="InterPro" id="IPR011049">
    <property type="entry name" value="Serralysin-like_metalloprot_C"/>
</dbReference>
<dbReference type="InterPro" id="IPR050557">
    <property type="entry name" value="RTX_toxin/Mannuronan_C5-epim"/>
</dbReference>
<dbReference type="InterPro" id="IPR001343">
    <property type="entry name" value="Hemolysn_Ca-bd"/>
</dbReference>
<dbReference type="GO" id="GO:0005509">
    <property type="term" value="F:calcium ion binding"/>
    <property type="evidence" value="ECO:0007669"/>
    <property type="project" value="InterPro"/>
</dbReference>
<dbReference type="PRINTS" id="PR00313">
    <property type="entry name" value="CABNDNGRPT"/>
</dbReference>
<protein>
    <submittedName>
        <fullName evidence="3">Hemolysin-type calcium-binding repeat-containing protein</fullName>
    </submittedName>
</protein>
<keyword evidence="4" id="KW-1185">Reference proteome</keyword>
<dbReference type="OrthoDB" id="733404at2"/>
<organism evidence="3 4">
    <name type="scientific">Kordiimonas lacus</name>
    <dbReference type="NCBI Taxonomy" id="637679"/>
    <lineage>
        <taxon>Bacteria</taxon>
        <taxon>Pseudomonadati</taxon>
        <taxon>Pseudomonadota</taxon>
        <taxon>Alphaproteobacteria</taxon>
        <taxon>Kordiimonadales</taxon>
        <taxon>Kordiimonadaceae</taxon>
        <taxon>Kordiimonas</taxon>
    </lineage>
</organism>
<evidence type="ECO:0000313" key="4">
    <source>
        <dbReference type="Proteomes" id="UP000183685"/>
    </source>
</evidence>
<keyword evidence="2" id="KW-0964">Secreted</keyword>
<dbReference type="AlphaFoldDB" id="A0A1G7BZ17"/>
<gene>
    <name evidence="3" type="ORF">SAMN04488071_2594</name>
</gene>
<dbReference type="PANTHER" id="PTHR38340">
    <property type="entry name" value="S-LAYER PROTEIN"/>
    <property type="match status" value="1"/>
</dbReference>
<dbReference type="Gene3D" id="2.150.10.10">
    <property type="entry name" value="Serralysin-like metalloprotease, C-terminal"/>
    <property type="match status" value="2"/>
</dbReference>